<organism evidence="3 4">
    <name type="scientific">Flavobacterium azizsancarii</name>
    <dbReference type="NCBI Taxonomy" id="2961580"/>
    <lineage>
        <taxon>Bacteria</taxon>
        <taxon>Pseudomonadati</taxon>
        <taxon>Bacteroidota</taxon>
        <taxon>Flavobacteriia</taxon>
        <taxon>Flavobacteriales</taxon>
        <taxon>Flavobacteriaceae</taxon>
        <taxon>Flavobacterium</taxon>
    </lineage>
</organism>
<keyword evidence="1" id="KW-0472">Membrane</keyword>
<name>A0ABT4WBZ2_9FLAO</name>
<evidence type="ECO:0000256" key="1">
    <source>
        <dbReference type="SAM" id="Phobius"/>
    </source>
</evidence>
<keyword evidence="4" id="KW-1185">Reference proteome</keyword>
<feature type="domain" description="Uncharacterized protein YyaB-like PH" evidence="2">
    <location>
        <begin position="53"/>
        <end position="127"/>
    </location>
</feature>
<feature type="transmembrane region" description="Helical" evidence="1">
    <location>
        <begin position="35"/>
        <end position="57"/>
    </location>
</feature>
<keyword evidence="1" id="KW-1133">Transmembrane helix</keyword>
<dbReference type="RefSeq" id="WP_271335800.1">
    <property type="nucleotide sequence ID" value="NZ_JAMZNK010000013.1"/>
</dbReference>
<keyword evidence="1" id="KW-0812">Transmembrane</keyword>
<reference evidence="3 4" key="1">
    <citation type="journal article" date="2023" name="Chemosphere">
        <title>Whole genome analysis of Flavobacterium aziz-sancarii sp. nov., isolated from Ardley Island (Antarctica), revealed a rich resistome and bioremediation potential.</title>
        <authorList>
            <person name="Otur C."/>
            <person name="Okay S."/>
            <person name="Kurt-Kizildogan A."/>
        </authorList>
    </citation>
    <scope>NUCLEOTIDE SEQUENCE [LARGE SCALE GENOMIC DNA]</scope>
    <source>
        <strain evidence="3 4">AC</strain>
    </source>
</reference>
<dbReference type="InterPro" id="IPR009589">
    <property type="entry name" value="PH_YyaB-like"/>
</dbReference>
<dbReference type="EMBL" id="JAMZNK010000013">
    <property type="protein sequence ID" value="MDA6069987.1"/>
    <property type="molecule type" value="Genomic_DNA"/>
</dbReference>
<dbReference type="Proteomes" id="UP001212170">
    <property type="component" value="Unassembled WGS sequence"/>
</dbReference>
<dbReference type="Pfam" id="PF06713">
    <property type="entry name" value="bPH_4"/>
    <property type="match status" value="1"/>
</dbReference>
<accession>A0ABT4WBZ2</accession>
<evidence type="ECO:0000313" key="3">
    <source>
        <dbReference type="EMBL" id="MDA6069987.1"/>
    </source>
</evidence>
<proteinExistence type="predicted"/>
<protein>
    <submittedName>
        <fullName evidence="3">PH domain-containing protein</fullName>
    </submittedName>
</protein>
<comment type="caution">
    <text evidence="3">The sequence shown here is derived from an EMBL/GenBank/DDBJ whole genome shotgun (WGS) entry which is preliminary data.</text>
</comment>
<evidence type="ECO:0000259" key="2">
    <source>
        <dbReference type="Pfam" id="PF06713"/>
    </source>
</evidence>
<evidence type="ECO:0000313" key="4">
    <source>
        <dbReference type="Proteomes" id="UP001212170"/>
    </source>
</evidence>
<gene>
    <name evidence="3" type="ORF">NJT12_10200</name>
</gene>
<feature type="transmembrane region" description="Helical" evidence="1">
    <location>
        <begin position="12"/>
        <end position="29"/>
    </location>
</feature>
<sequence length="134" mass="15642">MEQFKSKADVWLILFLVVIFGAVLINLAYDQKWIGFVFILFVVAFILHVFLNTYYIIENDKLTIKCGFFINLKIEIQSIKKITKSYNVISSPALSFDRIEIVYNQFDTVLISPKDRLRFIEAIKSVNPQIEINI</sequence>